<dbReference type="InterPro" id="IPR018657">
    <property type="entry name" value="LarA-like_N"/>
</dbReference>
<dbReference type="Pfam" id="PF09861">
    <property type="entry name" value="Lar_N"/>
    <property type="match status" value="1"/>
</dbReference>
<dbReference type="RefSeq" id="WP_073272246.1">
    <property type="nucleotide sequence ID" value="NZ_FQTU01000026.1"/>
</dbReference>
<sequence length="422" mass="46016">MEIVNKLIEDIKIPKMAKVRQIFPRPIVEDVAGAVNIELSKDEIKERIKPGMKIAITGGSRGVANIAIILKEVASFIKEQGAEPFIIPAMGSHGGATAEGQTEVLESYGITEEFCGCQIKSTMETTHIGYTDEQHPVYIDKFAAEADGIVVVNRIKPHTCFRGTYESGLMKMITIGLGKQKGADVCHAAGFKHMARLVPLFANAILANSNILFGIATLENPFDETCKVLALTNEQIPAVEPNLLIEAKGMMAKILFDDIDVLIVDKIGKNYSGDGMDPNISGTFCTPYASGGVKAQRVAVLDLSDETHGNAVGMGSADLTTRRLFEKADLAKTYPNAITSTVVNNIKIPMILNSDRDVIKAAIKTCNEIDRENPLIVRIGNTLHVEYIYISEALLDKAKEMTNVEVISEAEEMEFDDKGNLW</sequence>
<dbReference type="GO" id="GO:0050043">
    <property type="term" value="F:lactate racemase activity"/>
    <property type="evidence" value="ECO:0007669"/>
    <property type="project" value="InterPro"/>
</dbReference>
<dbReference type="AlphaFoldDB" id="A0A1M5A682"/>
<dbReference type="Gene3D" id="3.40.50.11440">
    <property type="match status" value="1"/>
</dbReference>
<proteinExistence type="predicted"/>
<accession>A0A1M5A682</accession>
<dbReference type="Proteomes" id="UP000184251">
    <property type="component" value="Unassembled WGS sequence"/>
</dbReference>
<evidence type="ECO:0000313" key="3">
    <source>
        <dbReference type="Proteomes" id="UP000184251"/>
    </source>
</evidence>
<reference evidence="2 3" key="1">
    <citation type="submission" date="2016-11" db="EMBL/GenBank/DDBJ databases">
        <authorList>
            <person name="Jaros S."/>
            <person name="Januszkiewicz K."/>
            <person name="Wedrychowicz H."/>
        </authorList>
    </citation>
    <scope>NUCLEOTIDE SEQUENCE [LARGE SCALE GENOMIC DNA]</scope>
    <source>
        <strain evidence="2 3">DSM 14828</strain>
    </source>
</reference>
<feature type="domain" description="LarA-like N-terminal" evidence="1">
    <location>
        <begin position="31"/>
        <end position="191"/>
    </location>
</feature>
<name>A0A1M5A682_9FIRM</name>
<organism evidence="2 3">
    <name type="scientific">Alkalibacter saccharofermentans DSM 14828</name>
    <dbReference type="NCBI Taxonomy" id="1120975"/>
    <lineage>
        <taxon>Bacteria</taxon>
        <taxon>Bacillati</taxon>
        <taxon>Bacillota</taxon>
        <taxon>Clostridia</taxon>
        <taxon>Eubacteriales</taxon>
        <taxon>Eubacteriaceae</taxon>
        <taxon>Alkalibacter</taxon>
    </lineage>
</organism>
<protein>
    <submittedName>
        <fullName evidence="2">Nickel-dependent lactate racemase</fullName>
    </submittedName>
</protein>
<dbReference type="OrthoDB" id="9788398at2"/>
<evidence type="ECO:0000259" key="1">
    <source>
        <dbReference type="Pfam" id="PF09861"/>
    </source>
</evidence>
<gene>
    <name evidence="2" type="ORF">SAMN02746064_02237</name>
</gene>
<dbReference type="EMBL" id="FQTU01000026">
    <property type="protein sequence ID" value="SHF25813.1"/>
    <property type="molecule type" value="Genomic_DNA"/>
</dbReference>
<evidence type="ECO:0000313" key="2">
    <source>
        <dbReference type="EMBL" id="SHF25813.1"/>
    </source>
</evidence>
<keyword evidence="3" id="KW-1185">Reference proteome</keyword>